<dbReference type="EMBL" id="JABBNT010000001">
    <property type="protein sequence ID" value="NMM43240.1"/>
    <property type="molecule type" value="Genomic_DNA"/>
</dbReference>
<dbReference type="InterPro" id="IPR010221">
    <property type="entry name" value="VCBS_dom"/>
</dbReference>
<feature type="compositionally biased region" description="Low complexity" evidence="7">
    <location>
        <begin position="575"/>
        <end position="586"/>
    </location>
</feature>
<evidence type="ECO:0000259" key="9">
    <source>
        <dbReference type="PROSITE" id="PS51828"/>
    </source>
</evidence>
<keyword evidence="5" id="KW-1015">Disulfide bond</keyword>
<dbReference type="Pfam" id="PF17963">
    <property type="entry name" value="Big_9"/>
    <property type="match status" value="3"/>
</dbReference>
<protein>
    <submittedName>
        <fullName evidence="10">Tandem-95 repeat protein</fullName>
    </submittedName>
</protein>
<feature type="region of interest" description="Disordered" evidence="7">
    <location>
        <begin position="444"/>
        <end position="482"/>
    </location>
</feature>
<evidence type="ECO:0000256" key="5">
    <source>
        <dbReference type="ARBA" id="ARBA00023157"/>
    </source>
</evidence>
<evidence type="ECO:0000313" key="11">
    <source>
        <dbReference type="Proteomes" id="UP000539372"/>
    </source>
</evidence>
<dbReference type="InterPro" id="IPR013320">
    <property type="entry name" value="ConA-like_dom_sf"/>
</dbReference>
<dbReference type="SUPFAM" id="SSF49899">
    <property type="entry name" value="Concanavalin A-like lectins/glucanases"/>
    <property type="match status" value="4"/>
</dbReference>
<evidence type="ECO:0000256" key="6">
    <source>
        <dbReference type="ARBA" id="ARBA00023180"/>
    </source>
</evidence>
<keyword evidence="2" id="KW-0479">Metal-binding</keyword>
<feature type="region of interest" description="Disordered" evidence="7">
    <location>
        <begin position="504"/>
        <end position="769"/>
    </location>
</feature>
<evidence type="ECO:0000256" key="2">
    <source>
        <dbReference type="ARBA" id="ARBA00022723"/>
    </source>
</evidence>
<dbReference type="NCBIfam" id="TIGR01965">
    <property type="entry name" value="VCBS_repeat"/>
    <property type="match status" value="3"/>
</dbReference>
<feature type="compositionally biased region" description="Low complexity" evidence="7">
    <location>
        <begin position="521"/>
        <end position="565"/>
    </location>
</feature>
<proteinExistence type="predicted"/>
<keyword evidence="6" id="KW-0325">Glycoprotein</keyword>
<dbReference type="RefSeq" id="WP_169623533.1">
    <property type="nucleotide sequence ID" value="NZ_JABBNT010000001.1"/>
</dbReference>
<dbReference type="InterPro" id="IPR006558">
    <property type="entry name" value="LamG-like"/>
</dbReference>
<dbReference type="InterPro" id="IPR051360">
    <property type="entry name" value="Neuronal_Pentraxin_Related"/>
</dbReference>
<comment type="cofactor">
    <cofactor evidence="1">
        <name>Ca(2+)</name>
        <dbReference type="ChEBI" id="CHEBI:29108"/>
    </cofactor>
</comment>
<dbReference type="PRINTS" id="PR00895">
    <property type="entry name" value="PENTAXIN"/>
</dbReference>
<keyword evidence="11" id="KW-1185">Reference proteome</keyword>
<dbReference type="InterPro" id="IPR041690">
    <property type="entry name" value="Cadherin_5"/>
</dbReference>
<name>A0A7Y0DX62_9PROT</name>
<evidence type="ECO:0000256" key="7">
    <source>
        <dbReference type="SAM" id="MobiDB-lite"/>
    </source>
</evidence>
<dbReference type="PANTHER" id="PTHR19277">
    <property type="entry name" value="PENTRAXIN"/>
    <property type="match status" value="1"/>
</dbReference>
<keyword evidence="3" id="KW-0732">Signal</keyword>
<sequence length="2753" mass="280380">MADDSNVLPVGNTDAVPPQQQLDVTLGPDQFEGILTALSAGDGIEDAIASLHSAVFEQLMDQGASADSATAAAGSFIDTLRTELYNGNFDIADAVDYARQAMLNTIESYDPTGSVTDPADALLAAIASGDGVEAAVSDLVQQMAANGALPSDADLTDVESVFLDELQAALAQGQDPQAALQTAEGAAQGSIDAMQAAQVPVENPLITALAGGENVDTALQDSINASGGDADAFVEGLENALADGVGAENALTEAEQIAKDTELAKGEAEVELSAADKLAQTLSSGENVDEALAGAGGGDAFADALEQALAGGSTPGDAMNQADEAQQLSDAITQEQSVPLSPADQLAASLASGDNVDDALGAAGGGDAFVDALEQSLADGSTPDAAMADGQQASDVADQTAADQSVPVSQADQLAASLSSGENVDQALADAGGGDAFSDELEAQLASGQSPTDAMNQAGSAQQTADNTASQQSVPADAAATALAQGGDATQGVDMAGAVADATGSTGVDSGAGDGQQPVMTTASTETQQSQEQQPQAQSEPQTQSQTAQSTEEAAQAPTENADGGEATGEGDATGDGVTETIQTAEGGDGTGDETQADGGGEGGSDAPEDQQLAETTPVEGVGGGQEGGGEGDDTISDADIEALQDIATAAGGNNQGGSGTGTTGTRPSYQSTLEDSGFTGNGFTPSNTGTGGTTTTRSTTRSSDDSNTATGGAGNDPGFVNSTPTAVDDSSAGTENEDLTLTVLDNDSDPDGQNLTISVSPLPDGKGEASVVGGSILFKPGTDFDDLDAGDEETVTITYSISDGAGGSDTATVSLLITGTNDAPVITVADSTVTGDVTEQGDNAAVNAVELTTTGAISFVDVDADDTLTIVSSDGKNGAATNGTLTATVSTPAAGGTGEITWIYTVDEAAYNSLAKDQTTTETFTVVAEDSQGATITQDVTVTITGTNDSPTVSGTIDEGLVSEDAAPFQIDLLSVARDVDNGANLDTDSVVVTMPDSTPVVPLSLDDDSGTLVLDPAQFEYLAVGESVDLTVTYNVVDEYGASVANTATVRITGANDAPTVSGTIDAGAVSEDGAVVQIDLLDGAQDIDLSDDLDTSSVSVTSSDGHPVVFSADNETGTLNIDPAQFNYLAQGQSVSLTVNYNVVDGNGGSVANTATLTVTGENDAPSVSLASGSAGGMGEEFNPYTSAAGFQAYPAIGTFADGGYVVVWSAMDQDGSGSAVVTQRFASDGTKVGGETIVNTYTAGDQINTDIAAHADGTYTVVWSSANQDGSGWSAQAQRFNADGTPDGGEFQLNTVTVGDQVHPTVTALPNGGEVITWSASGQDGDRFAVMMRVYDADGNEVTSGPVQMNTTTVGEQYIWTEHGSPISGYPDGSFVAVWSSQSVDGSGYAAVAQRFAADGSKVGGEIIINTTTDQDQHTPAVAILGDGTTVVTWSSYADDGSGWSVMQRLYDADMNPITGEILVNTTDAGDQYFPDVVALTDGGYVIAWTDGSALDGSSYGVYAQEFDASGNPVGSETQLNDYTASEQRNVDLAAKPDGGYFVVWNSYGQDGSDWSAVVREVTPSTLTWPGSVATSGAGSNGTDSSFSYAEAANFTSFPTSEGTVQAWVKTTDTSGTLFSYAVPGSANELWVHLTGGKLAVWLNNTNLGSVDGSPMLDGEWHNVSLSFGSGATDTVLYLDGEPIFDLGSTASLTSGGTLILGADQDVVGGDFESSQSLKGEFDGLRVWNSALTESEIRATMAEDLDPAIYPNLIADYSFDGSLDSNVPGAPTLTLNNATMEDGGVYASGAMDSAIPLAGIVVSDADDAPITLTLSATDGTLFADEGGGSADVQMNGATLVITGSPADVQAALNTATFTGANGFTGTATVTAEVDDGIAPPVSQTVEIAVVDTNTAPVIAGVTAGSVLSLDGSETSKVEIPNVAGFAAGGNTPISVEMWVKPDEVDGLNTIFDKSLAGSDLSTFRVHIDNGNIVVWNGGDVANLGGAVVEGVWQHIAVTYDGTTLTAYVDGVETGSAPWTLGAWNDDPWTIGEDSQAGRNYDGLIDDVRLWSTARTETEIQTYKDAELPDAVNEGDLVFNLTFDGSDGTTVPDISGNGNDGTLVTGASIGVGEGRFGDVTTTITMEENSIVEGTILASDADGDTLTYLLSADGGHGTAVVTPDGTYSYTPNAGFFGTDAFTVQVQDGNGKFTTQQISVSVIEQNHAPETAGVLNATVADFSGSQSYIEVPDNTVNNMSQGTIEAWIYLDANDNEVIYGYQAHGVNSAAFLQIGKNAYADLPDGTVSWRPYNGAPFLTSSATIPTGEWHHVAVTFSGTEGSIYIDGQLDTTVTANFSVPPVTTTNGGGAAIGGWYEHGDSSFDMDGQMGEFRVWDTVRTAQEIEDNYLASMDGTETGLRALYNFSSAYGNGDTITDLAGNYDGTAVNSASVNSDNYPLGDAAQFAYAPGSATESVEIAHAADLDPGTASMTVEMWFYWEGSGSVSGVHFLASKGNTANSSDEGYSIFMNDDTLSVRTAAGGGEKGEMEIDLASEGVTSGWHHVAMVIDQTGTPGVASIQGYLDGSASGWGVPTGYGNSWNSADITAPSDSLIIGNPGSGQGSGYAYPMDEVRVWDHARSEAEIASTMGQELNGNENGLVGYWSFNEGAGTTVVDQTDNGHDGTMSAGGDRENLVEISIANNEVYKGLLFGSDADNDHLSYQIVDGPEHGQVTLDGNSFVYDHDGTGNDSFTVEISDGTDTVTQHIDVTVVV</sequence>
<accession>A0A7Y0DX62</accession>
<dbReference type="SMART" id="SM00159">
    <property type="entry name" value="PTX"/>
    <property type="match status" value="1"/>
</dbReference>
<dbReference type="InterPro" id="IPR002126">
    <property type="entry name" value="Cadherin-like_dom"/>
</dbReference>
<dbReference type="PROSITE" id="PS51828">
    <property type="entry name" value="PTX_2"/>
    <property type="match status" value="1"/>
</dbReference>
<gene>
    <name evidence="10" type="ORF">HH303_02040</name>
</gene>
<feature type="compositionally biased region" description="Gly residues" evidence="7">
    <location>
        <begin position="654"/>
        <end position="663"/>
    </location>
</feature>
<evidence type="ECO:0000313" key="10">
    <source>
        <dbReference type="EMBL" id="NMM43240.1"/>
    </source>
</evidence>
<dbReference type="PANTHER" id="PTHR19277:SF125">
    <property type="entry name" value="B6"/>
    <property type="match status" value="1"/>
</dbReference>
<feature type="region of interest" description="Disordered" evidence="7">
    <location>
        <begin position="380"/>
        <end position="408"/>
    </location>
</feature>
<comment type="caution">
    <text evidence="10">The sequence shown here is derived from an EMBL/GenBank/DDBJ whole genome shotgun (WGS) entry which is preliminary data.</text>
</comment>
<feature type="compositionally biased region" description="Polar residues" evidence="7">
    <location>
        <begin position="446"/>
        <end position="474"/>
    </location>
</feature>
<dbReference type="Proteomes" id="UP000539372">
    <property type="component" value="Unassembled WGS sequence"/>
</dbReference>
<dbReference type="InterPro" id="IPR001759">
    <property type="entry name" value="PTX_dom"/>
</dbReference>
<dbReference type="Gene3D" id="2.60.40.2810">
    <property type="match status" value="1"/>
</dbReference>
<evidence type="ECO:0000256" key="3">
    <source>
        <dbReference type="ARBA" id="ARBA00022729"/>
    </source>
</evidence>
<keyword evidence="4" id="KW-0106">Calcium</keyword>
<dbReference type="Gene3D" id="2.60.120.200">
    <property type="match status" value="4"/>
</dbReference>
<dbReference type="Pfam" id="PF17892">
    <property type="entry name" value="Cadherin_5"/>
    <property type="match status" value="1"/>
</dbReference>
<feature type="domain" description="Cadherin" evidence="8">
    <location>
        <begin position="726"/>
        <end position="827"/>
    </location>
</feature>
<reference evidence="10 11" key="1">
    <citation type="submission" date="2020-04" db="EMBL/GenBank/DDBJ databases">
        <title>Rhodospirillaceae bacterium KN72 isolated from deep sea.</title>
        <authorList>
            <person name="Zhang D.-C."/>
        </authorList>
    </citation>
    <scope>NUCLEOTIDE SEQUENCE [LARGE SCALE GENOMIC DNA]</scope>
    <source>
        <strain evidence="10 11">KN72</strain>
    </source>
</reference>
<dbReference type="GO" id="GO:0005509">
    <property type="term" value="F:calcium ion binding"/>
    <property type="evidence" value="ECO:0007669"/>
    <property type="project" value="InterPro"/>
</dbReference>
<evidence type="ECO:0000259" key="8">
    <source>
        <dbReference type="PROSITE" id="PS50268"/>
    </source>
</evidence>
<dbReference type="SMART" id="SM00560">
    <property type="entry name" value="LamGL"/>
    <property type="match status" value="4"/>
</dbReference>
<evidence type="ECO:0000256" key="4">
    <source>
        <dbReference type="ARBA" id="ARBA00022837"/>
    </source>
</evidence>
<dbReference type="PROSITE" id="PS50268">
    <property type="entry name" value="CADHERIN_2"/>
    <property type="match status" value="1"/>
</dbReference>
<feature type="domain" description="Pentraxin (PTX)" evidence="9">
    <location>
        <begin position="1579"/>
        <end position="1779"/>
    </location>
</feature>
<dbReference type="GO" id="GO:0007156">
    <property type="term" value="P:homophilic cell adhesion via plasma membrane adhesion molecules"/>
    <property type="evidence" value="ECO:0007669"/>
    <property type="project" value="InterPro"/>
</dbReference>
<evidence type="ECO:0000256" key="1">
    <source>
        <dbReference type="ARBA" id="ARBA00001913"/>
    </source>
</evidence>
<feature type="compositionally biased region" description="Acidic residues" evidence="7">
    <location>
        <begin position="630"/>
        <end position="643"/>
    </location>
</feature>
<feature type="compositionally biased region" description="Low complexity" evidence="7">
    <location>
        <begin position="678"/>
        <end position="709"/>
    </location>
</feature>
<dbReference type="NCBIfam" id="NF012211">
    <property type="entry name" value="tand_rpt_95"/>
    <property type="match status" value="2"/>
</dbReference>
<dbReference type="Pfam" id="PF13385">
    <property type="entry name" value="Laminin_G_3"/>
    <property type="match status" value="4"/>
</dbReference>
<organism evidence="10 11">
    <name type="scientific">Pacificispira spongiicola</name>
    <dbReference type="NCBI Taxonomy" id="2729598"/>
    <lineage>
        <taxon>Bacteria</taxon>
        <taxon>Pseudomonadati</taxon>
        <taxon>Pseudomonadota</taxon>
        <taxon>Alphaproteobacteria</taxon>
        <taxon>Rhodospirillales</taxon>
        <taxon>Rhodospirillaceae</taxon>
        <taxon>Pacificispira</taxon>
    </lineage>
</organism>
<dbReference type="GO" id="GO:0016020">
    <property type="term" value="C:membrane"/>
    <property type="evidence" value="ECO:0007669"/>
    <property type="project" value="InterPro"/>
</dbReference>